<dbReference type="EMBL" id="BMQJ01000013">
    <property type="protein sequence ID" value="GGQ14423.1"/>
    <property type="molecule type" value="Genomic_DNA"/>
</dbReference>
<protein>
    <submittedName>
        <fullName evidence="2">Uncharacterized protein</fullName>
    </submittedName>
</protein>
<evidence type="ECO:0000256" key="1">
    <source>
        <dbReference type="SAM" id="MobiDB-lite"/>
    </source>
</evidence>
<accession>A0ABQ2R579</accession>
<evidence type="ECO:0000313" key="3">
    <source>
        <dbReference type="Proteomes" id="UP000611554"/>
    </source>
</evidence>
<comment type="caution">
    <text evidence="2">The sequence shown here is derived from an EMBL/GenBank/DDBJ whole genome shotgun (WGS) entry which is preliminary data.</text>
</comment>
<organism evidence="2 3">
    <name type="scientific">Streptosporangium pseudovulgare</name>
    <dbReference type="NCBI Taxonomy" id="35765"/>
    <lineage>
        <taxon>Bacteria</taxon>
        <taxon>Bacillati</taxon>
        <taxon>Actinomycetota</taxon>
        <taxon>Actinomycetes</taxon>
        <taxon>Streptosporangiales</taxon>
        <taxon>Streptosporangiaceae</taxon>
        <taxon>Streptosporangium</taxon>
    </lineage>
</organism>
<evidence type="ECO:0000313" key="2">
    <source>
        <dbReference type="EMBL" id="GGQ14423.1"/>
    </source>
</evidence>
<proteinExistence type="predicted"/>
<feature type="region of interest" description="Disordered" evidence="1">
    <location>
        <begin position="1"/>
        <end position="26"/>
    </location>
</feature>
<name>A0ABQ2R579_9ACTN</name>
<keyword evidence="3" id="KW-1185">Reference proteome</keyword>
<dbReference type="RefSeq" id="WP_189248966.1">
    <property type="nucleotide sequence ID" value="NZ_BMQJ01000013.1"/>
</dbReference>
<sequence>MNGAPRTELGDITPAGTELDESALSGISGGQKVEITTGWYADPPGYCGTD</sequence>
<dbReference type="Proteomes" id="UP000611554">
    <property type="component" value="Unassembled WGS sequence"/>
</dbReference>
<reference evidence="3" key="1">
    <citation type="journal article" date="2019" name="Int. J. Syst. Evol. Microbiol.">
        <title>The Global Catalogue of Microorganisms (GCM) 10K type strain sequencing project: providing services to taxonomists for standard genome sequencing and annotation.</title>
        <authorList>
            <consortium name="The Broad Institute Genomics Platform"/>
            <consortium name="The Broad Institute Genome Sequencing Center for Infectious Disease"/>
            <person name="Wu L."/>
            <person name="Ma J."/>
        </authorList>
    </citation>
    <scope>NUCLEOTIDE SEQUENCE [LARGE SCALE GENOMIC DNA]</scope>
    <source>
        <strain evidence="3">JCM 3115</strain>
    </source>
</reference>
<gene>
    <name evidence="2" type="ORF">GCM10010140_50910</name>
</gene>